<reference evidence="3 4" key="1">
    <citation type="submission" date="2024-03" db="EMBL/GenBank/DDBJ databases">
        <title>Actinomycetospora sp. OC33-EN06, a novel actinomycete isolated from wild orchid (Aerides multiflora).</title>
        <authorList>
            <person name="Suriyachadkun C."/>
        </authorList>
    </citation>
    <scope>NUCLEOTIDE SEQUENCE [LARGE SCALE GENOMIC DNA]</scope>
    <source>
        <strain evidence="3 4">OC33-EN06</strain>
    </source>
</reference>
<dbReference type="SMART" id="SM00567">
    <property type="entry name" value="EZ_HEAT"/>
    <property type="match status" value="4"/>
</dbReference>
<dbReference type="EMBL" id="JBBEGL010000003">
    <property type="protein sequence ID" value="MEJ2887744.1"/>
    <property type="molecule type" value="Genomic_DNA"/>
</dbReference>
<comment type="caution">
    <text evidence="3">The sequence shown here is derived from an EMBL/GenBank/DDBJ whole genome shotgun (WGS) entry which is preliminary data.</text>
</comment>
<dbReference type="PROSITE" id="PS51534">
    <property type="entry name" value="SEFIR"/>
    <property type="match status" value="1"/>
</dbReference>
<dbReference type="Gene3D" id="1.25.10.10">
    <property type="entry name" value="Leucine-rich Repeat Variant"/>
    <property type="match status" value="2"/>
</dbReference>
<dbReference type="InterPro" id="IPR016024">
    <property type="entry name" value="ARM-type_fold"/>
</dbReference>
<evidence type="ECO:0000313" key="4">
    <source>
        <dbReference type="Proteomes" id="UP001370100"/>
    </source>
</evidence>
<dbReference type="RefSeq" id="WP_337714191.1">
    <property type="nucleotide sequence ID" value="NZ_JBBEGL010000003.1"/>
</dbReference>
<dbReference type="Gene3D" id="3.40.50.300">
    <property type="entry name" value="P-loop containing nucleotide triphosphate hydrolases"/>
    <property type="match status" value="1"/>
</dbReference>
<dbReference type="PANTHER" id="PTHR46844:SF1">
    <property type="entry name" value="SLR5058 PROTEIN"/>
    <property type="match status" value="1"/>
</dbReference>
<sequence>MGQSGATRVFISYAHESDEHVRLVRNLWLFLRDCGIDAKLDTVAAQRRADWAQWMAEQIREADHVLIVASPAYRRRAEGRAGPDEGRGVQYEARLIRDAVYADLQQLDRWVPVILPGATVGDVPDFLAPASTTVYRIDQLSVAGAKPLLRLLTSQPGEVEPPLGAVPVLPPAAHDWGKGQESGDPSWYRGVLAAYLDGVVDESRHQLPGFLPRGKAASLDQRVRVRATRRQANSSAGEPITGRAYRSPVESSGEFAEDPLAARSWEELRTSARHLVVLADPGLGKSWLMRTEAIRLAQEALGCLGDEESVPIPVPIRADQLAEVLERSIGSIVARQFVARGWLAERSMGAFAQHVDAGQAHLLVDGLDEVPDDETRRRIRAALADWCQRPGERQLILTSRIAGYTPAEHGASVEVELLSFTDEQVLAFARTWGLGALEEAHLIAAVADPAISGMARIPLLLALLCSLAETGEDVPRTRAALYERMLLWFLERPHRVPARSRSDDEALLELAAGIAFQFADSDGGWTDLMPHRPLARSLRDQPSFAELGVRADRLIEQLAVDLGLIVPEGDVSGGRPARYLFVHRTFAEYLAARHLSTLDEQRRWEIIERHLWFDPEWLQVISMLGGLLGADEVRKLVSRLHGAGDDAFGHAALSAIRLLSEHPESATLLRYQEQRDLQRTLEVTLRHPHLRWAAVTALRGVPVLARCAVEVLLGLTEDEDASLRLAAVRSLGGVRTPDPTAHLLARLGDEDEQVAAEAAKSLAGRPFQVRVRDELIAQVFSDHFRVRAACIDTLATLPPAQLHEAVAPYLRADQPSPVRVAAYPVLHGSGDDATPLILLGLADDDPEVAAAAADIVDAPVDPRLESPLLGRLSRYLEYAATQDDVARGGDDAGHRRQRDAQAARAALTRSGCRDPLLTAAYLRLVIDSSDTLADLGKDKGPPAATPAVTTELLQRLRSPGRAQQRAARALRALRPEGIDEDLVELMDSPDRDVVLAALEAARGQRDEVLFARVTALTAHRDDDVRADALEIVIERQPMDLDDALLVAMQDPNPAVRSHAAHACADRHDVRLVAALVECIRRPGELAGVVVSAIGGLRGRADPGVREALLACLHQETTTADGDHAGDHTAPRRRLFLHAGPPPHVAAARALAEVEPEAVVAALGSRSATQNGYEGREAAYALVRCRVPGAVDLLLEMRTSGARKTRIAAYNALVARPFPEDLELLVDRLEDFSPEALADVISAAEVLAARHFRALPRSARRRARAVLAAAIAATAPHDVQ</sequence>
<dbReference type="Pfam" id="PF08357">
    <property type="entry name" value="SEFIR"/>
    <property type="match status" value="1"/>
</dbReference>
<feature type="region of interest" description="Disordered" evidence="1">
    <location>
        <begin position="228"/>
        <end position="251"/>
    </location>
</feature>
<dbReference type="InterPro" id="IPR035897">
    <property type="entry name" value="Toll_tir_struct_dom_sf"/>
</dbReference>
<dbReference type="Proteomes" id="UP001370100">
    <property type="component" value="Unassembled WGS sequence"/>
</dbReference>
<dbReference type="Pfam" id="PF05729">
    <property type="entry name" value="NACHT"/>
    <property type="match status" value="1"/>
</dbReference>
<proteinExistence type="predicted"/>
<dbReference type="Pfam" id="PF13646">
    <property type="entry name" value="HEAT_2"/>
    <property type="match status" value="2"/>
</dbReference>
<accession>A0ABU8N723</accession>
<dbReference type="InterPro" id="IPR013568">
    <property type="entry name" value="SEFIR_dom"/>
</dbReference>
<keyword evidence="4" id="KW-1185">Reference proteome</keyword>
<organism evidence="3 4">
    <name type="scientific">Actinomycetospora aeridis</name>
    <dbReference type="NCBI Taxonomy" id="3129231"/>
    <lineage>
        <taxon>Bacteria</taxon>
        <taxon>Bacillati</taxon>
        <taxon>Actinomycetota</taxon>
        <taxon>Actinomycetes</taxon>
        <taxon>Pseudonocardiales</taxon>
        <taxon>Pseudonocardiaceae</taxon>
        <taxon>Actinomycetospora</taxon>
    </lineage>
</organism>
<evidence type="ECO:0000313" key="3">
    <source>
        <dbReference type="EMBL" id="MEJ2887744.1"/>
    </source>
</evidence>
<protein>
    <submittedName>
        <fullName evidence="3">HEAT repeat domain-containing protein</fullName>
    </submittedName>
</protein>
<dbReference type="InterPro" id="IPR007111">
    <property type="entry name" value="NACHT_NTPase"/>
</dbReference>
<dbReference type="InterPro" id="IPR027417">
    <property type="entry name" value="P-loop_NTPase"/>
</dbReference>
<dbReference type="Gene3D" id="3.40.50.11530">
    <property type="match status" value="1"/>
</dbReference>
<evidence type="ECO:0000256" key="1">
    <source>
        <dbReference type="SAM" id="MobiDB-lite"/>
    </source>
</evidence>
<evidence type="ECO:0000259" key="2">
    <source>
        <dbReference type="PROSITE" id="PS51534"/>
    </source>
</evidence>
<dbReference type="SUPFAM" id="SSF48371">
    <property type="entry name" value="ARM repeat"/>
    <property type="match status" value="2"/>
</dbReference>
<dbReference type="SUPFAM" id="SSF52200">
    <property type="entry name" value="Toll/Interleukin receptor TIR domain"/>
    <property type="match status" value="1"/>
</dbReference>
<dbReference type="InterPro" id="IPR011989">
    <property type="entry name" value="ARM-like"/>
</dbReference>
<gene>
    <name evidence="3" type="ORF">WCD41_14890</name>
</gene>
<dbReference type="PANTHER" id="PTHR46844">
    <property type="entry name" value="SLR5058 PROTEIN"/>
    <property type="match status" value="1"/>
</dbReference>
<dbReference type="InterPro" id="IPR004155">
    <property type="entry name" value="PBS_lyase_HEAT"/>
</dbReference>
<feature type="domain" description="SEFIR" evidence="2">
    <location>
        <begin position="6"/>
        <end position="144"/>
    </location>
</feature>
<name>A0ABU8N723_9PSEU</name>